<dbReference type="EMBL" id="JBDPZC010000001">
    <property type="protein sequence ID" value="MEO3711591.1"/>
    <property type="molecule type" value="Genomic_DNA"/>
</dbReference>
<keyword evidence="1 4" id="KW-0560">Oxidoreductase</keyword>
<name>A0ABV0G968_9BURK</name>
<dbReference type="PANTHER" id="PTHR47307:SF1">
    <property type="entry name" value="GLUTATHIONE-REGULATED POTASSIUM-EFFLUX SYSTEM ANCILLARY PROTEIN KEFG"/>
    <property type="match status" value="1"/>
</dbReference>
<feature type="domain" description="Flavodoxin-like fold" evidence="3">
    <location>
        <begin position="1"/>
        <end position="159"/>
    </location>
</feature>
<sequence length="191" mass="21776">MKTLVHLFHPRLGQSNINRRWAEAWRTLPGTTLNLVHEQYPDGRIDIAREQALLLAHERIVFQHPLYWYSVPPLMKAWMDEVLQHGWAYGRGVRTLHGKQWWSVISAGGTAEDYQAGGFNEYSLSELLKPLQRTAGMLGMQYLPPHVEYGTHQQDATTLAGVGERLLRRLPGLPPPERPLDKPLETRAEAA</sequence>
<dbReference type="Proteomes" id="UP001462640">
    <property type="component" value="Unassembled WGS sequence"/>
</dbReference>
<dbReference type="Pfam" id="PF02525">
    <property type="entry name" value="Flavodoxin_2"/>
    <property type="match status" value="1"/>
</dbReference>
<dbReference type="GO" id="GO:0016491">
    <property type="term" value="F:oxidoreductase activity"/>
    <property type="evidence" value="ECO:0007669"/>
    <property type="project" value="UniProtKB-KW"/>
</dbReference>
<evidence type="ECO:0000256" key="2">
    <source>
        <dbReference type="SAM" id="MobiDB-lite"/>
    </source>
</evidence>
<dbReference type="InterPro" id="IPR003680">
    <property type="entry name" value="Flavodoxin_fold"/>
</dbReference>
<reference evidence="4 5" key="1">
    <citation type="submission" date="2024-05" db="EMBL/GenBank/DDBJ databases">
        <title>Roseateles sp. 2.12 16S ribosomal RNA gene Genome sequencing and assembly.</title>
        <authorList>
            <person name="Woo H."/>
        </authorList>
    </citation>
    <scope>NUCLEOTIDE SEQUENCE [LARGE SCALE GENOMIC DNA]</scope>
    <source>
        <strain evidence="4 5">2.12</strain>
    </source>
</reference>
<protein>
    <submittedName>
        <fullName evidence="4">NAD(P)H-dependent oxidoreductase</fullName>
        <ecNumber evidence="4">1.-.-.-</ecNumber>
    </submittedName>
</protein>
<dbReference type="SUPFAM" id="SSF52218">
    <property type="entry name" value="Flavoproteins"/>
    <property type="match status" value="1"/>
</dbReference>
<accession>A0ABV0G968</accession>
<dbReference type="PANTHER" id="PTHR47307">
    <property type="entry name" value="GLUTATHIONE-REGULATED POTASSIUM-EFFLUX SYSTEM ANCILLARY PROTEIN KEFG"/>
    <property type="match status" value="1"/>
</dbReference>
<dbReference type="InterPro" id="IPR029039">
    <property type="entry name" value="Flavoprotein-like_sf"/>
</dbReference>
<evidence type="ECO:0000259" key="3">
    <source>
        <dbReference type="Pfam" id="PF02525"/>
    </source>
</evidence>
<dbReference type="InterPro" id="IPR046980">
    <property type="entry name" value="KefG/KefF"/>
</dbReference>
<feature type="region of interest" description="Disordered" evidence="2">
    <location>
        <begin position="168"/>
        <end position="191"/>
    </location>
</feature>
<comment type="caution">
    <text evidence="4">The sequence shown here is derived from an EMBL/GenBank/DDBJ whole genome shotgun (WGS) entry which is preliminary data.</text>
</comment>
<keyword evidence="5" id="KW-1185">Reference proteome</keyword>
<gene>
    <name evidence="4" type="ORF">ABDJ40_02285</name>
</gene>
<dbReference type="EC" id="1.-.-.-" evidence="4"/>
<dbReference type="Gene3D" id="3.40.50.360">
    <property type="match status" value="1"/>
</dbReference>
<proteinExistence type="predicted"/>
<evidence type="ECO:0000313" key="5">
    <source>
        <dbReference type="Proteomes" id="UP001462640"/>
    </source>
</evidence>
<feature type="compositionally biased region" description="Basic and acidic residues" evidence="2">
    <location>
        <begin position="178"/>
        <end position="191"/>
    </location>
</feature>
<organism evidence="4 5">
    <name type="scientific">Roseateles flavus</name>
    <dbReference type="NCBI Taxonomy" id="3149041"/>
    <lineage>
        <taxon>Bacteria</taxon>
        <taxon>Pseudomonadati</taxon>
        <taxon>Pseudomonadota</taxon>
        <taxon>Betaproteobacteria</taxon>
        <taxon>Burkholderiales</taxon>
        <taxon>Sphaerotilaceae</taxon>
        <taxon>Roseateles</taxon>
    </lineage>
</organism>
<evidence type="ECO:0000313" key="4">
    <source>
        <dbReference type="EMBL" id="MEO3711591.1"/>
    </source>
</evidence>
<dbReference type="RefSeq" id="WP_347605595.1">
    <property type="nucleotide sequence ID" value="NZ_JBDPZC010000001.1"/>
</dbReference>
<evidence type="ECO:0000256" key="1">
    <source>
        <dbReference type="ARBA" id="ARBA00023002"/>
    </source>
</evidence>